<dbReference type="Proteomes" id="UP000288216">
    <property type="component" value="Unassembled WGS sequence"/>
</dbReference>
<name>A0A401QLR2_SCYTO</name>
<evidence type="ECO:0000313" key="1">
    <source>
        <dbReference type="EMBL" id="GCB86310.1"/>
    </source>
</evidence>
<dbReference type="EMBL" id="BFAA01262281">
    <property type="protein sequence ID" value="GCB86310.1"/>
    <property type="molecule type" value="Genomic_DNA"/>
</dbReference>
<sequence length="53" mass="6128">LKNQEKLERQQQLWGLVMALEIAEQRPAHKSAGTSLTSQRIQDERSYKNYAAL</sequence>
<organism evidence="1 2">
    <name type="scientific">Scyliorhinus torazame</name>
    <name type="common">Cloudy catshark</name>
    <name type="synonym">Catulus torazame</name>
    <dbReference type="NCBI Taxonomy" id="75743"/>
    <lineage>
        <taxon>Eukaryota</taxon>
        <taxon>Metazoa</taxon>
        <taxon>Chordata</taxon>
        <taxon>Craniata</taxon>
        <taxon>Vertebrata</taxon>
        <taxon>Chondrichthyes</taxon>
        <taxon>Elasmobranchii</taxon>
        <taxon>Galeomorphii</taxon>
        <taxon>Galeoidea</taxon>
        <taxon>Carcharhiniformes</taxon>
        <taxon>Scyliorhinidae</taxon>
        <taxon>Scyliorhinus</taxon>
    </lineage>
</organism>
<keyword evidence="2" id="KW-1185">Reference proteome</keyword>
<accession>A0A401QLR2</accession>
<gene>
    <name evidence="1" type="ORF">scyTo_0026949</name>
</gene>
<feature type="non-terminal residue" evidence="1">
    <location>
        <position position="1"/>
    </location>
</feature>
<protein>
    <submittedName>
        <fullName evidence="1">Uncharacterized protein</fullName>
    </submittedName>
</protein>
<proteinExistence type="predicted"/>
<reference evidence="1 2" key="1">
    <citation type="journal article" date="2018" name="Nat. Ecol. Evol.">
        <title>Shark genomes provide insights into elasmobranch evolution and the origin of vertebrates.</title>
        <authorList>
            <person name="Hara Y"/>
            <person name="Yamaguchi K"/>
            <person name="Onimaru K"/>
            <person name="Kadota M"/>
            <person name="Koyanagi M"/>
            <person name="Keeley SD"/>
            <person name="Tatsumi K"/>
            <person name="Tanaka K"/>
            <person name="Motone F"/>
            <person name="Kageyama Y"/>
            <person name="Nozu R"/>
            <person name="Adachi N"/>
            <person name="Nishimura O"/>
            <person name="Nakagawa R"/>
            <person name="Tanegashima C"/>
            <person name="Kiyatake I"/>
            <person name="Matsumoto R"/>
            <person name="Murakumo K"/>
            <person name="Nishida K"/>
            <person name="Terakita A"/>
            <person name="Kuratani S"/>
            <person name="Sato K"/>
            <person name="Hyodo S Kuraku.S."/>
        </authorList>
    </citation>
    <scope>NUCLEOTIDE SEQUENCE [LARGE SCALE GENOMIC DNA]</scope>
</reference>
<evidence type="ECO:0000313" key="2">
    <source>
        <dbReference type="Proteomes" id="UP000288216"/>
    </source>
</evidence>
<comment type="caution">
    <text evidence="1">The sequence shown here is derived from an EMBL/GenBank/DDBJ whole genome shotgun (WGS) entry which is preliminary data.</text>
</comment>
<dbReference type="AlphaFoldDB" id="A0A401QLR2"/>